<proteinExistence type="predicted"/>
<feature type="region of interest" description="Disordered" evidence="1">
    <location>
        <begin position="1"/>
        <end position="43"/>
    </location>
</feature>
<feature type="compositionally biased region" description="Polar residues" evidence="1">
    <location>
        <begin position="1"/>
        <end position="11"/>
    </location>
</feature>
<organism evidence="2 3">
    <name type="scientific">Ambrosiozyma monospora</name>
    <name type="common">Yeast</name>
    <name type="synonym">Endomycopsis monosporus</name>
    <dbReference type="NCBI Taxonomy" id="43982"/>
    <lineage>
        <taxon>Eukaryota</taxon>
        <taxon>Fungi</taxon>
        <taxon>Dikarya</taxon>
        <taxon>Ascomycota</taxon>
        <taxon>Saccharomycotina</taxon>
        <taxon>Pichiomycetes</taxon>
        <taxon>Pichiales</taxon>
        <taxon>Pichiaceae</taxon>
        <taxon>Ambrosiozyma</taxon>
    </lineage>
</organism>
<reference evidence="2" key="1">
    <citation type="submission" date="2023-04" db="EMBL/GenBank/DDBJ databases">
        <title>Ambrosiozyma monospora NBRC 1965.</title>
        <authorList>
            <person name="Ichikawa N."/>
            <person name="Sato H."/>
            <person name="Tonouchi N."/>
        </authorList>
    </citation>
    <scope>NUCLEOTIDE SEQUENCE</scope>
    <source>
        <strain evidence="2">NBRC 1965</strain>
    </source>
</reference>
<evidence type="ECO:0000256" key="1">
    <source>
        <dbReference type="SAM" id="MobiDB-lite"/>
    </source>
</evidence>
<comment type="caution">
    <text evidence="2">The sequence shown here is derived from an EMBL/GenBank/DDBJ whole genome shotgun (WGS) entry which is preliminary data.</text>
</comment>
<sequence length="193" mass="22732">MNPTGLSTPIYTTDDEDPFYIKNDDESTDDDQSTDDDEPKEPYSWAKYHDDVVIYKMISQLPREVQFHFFTILFHSTYDINDVVDMIDPRWYKDAWLRTRSPSPLQHLLRLLFKKVTAENVHRVGIAIHRFKQINLLSPKVDRFISYLEAFPPEYFNLIICPLREITTTSLDLVKRSIQLANDITCNNDRSLI</sequence>
<gene>
    <name evidence="2" type="ORF">Amon01_000999700</name>
</gene>
<dbReference type="EMBL" id="BSXU01014746">
    <property type="protein sequence ID" value="GME81371.1"/>
    <property type="molecule type" value="Genomic_DNA"/>
</dbReference>
<dbReference type="AlphaFoldDB" id="A0A9W6WM91"/>
<evidence type="ECO:0000313" key="2">
    <source>
        <dbReference type="EMBL" id="GME81371.1"/>
    </source>
</evidence>
<name>A0A9W6WM91_AMBMO</name>
<protein>
    <submittedName>
        <fullName evidence="2">Unnamed protein product</fullName>
    </submittedName>
</protein>
<evidence type="ECO:0000313" key="3">
    <source>
        <dbReference type="Proteomes" id="UP001165063"/>
    </source>
</evidence>
<accession>A0A9W6WM91</accession>
<feature type="compositionally biased region" description="Acidic residues" evidence="1">
    <location>
        <begin position="26"/>
        <end position="39"/>
    </location>
</feature>
<dbReference type="Proteomes" id="UP001165063">
    <property type="component" value="Unassembled WGS sequence"/>
</dbReference>
<keyword evidence="3" id="KW-1185">Reference proteome</keyword>